<evidence type="ECO:0000256" key="2">
    <source>
        <dbReference type="ARBA" id="ARBA00009765"/>
    </source>
</evidence>
<evidence type="ECO:0000313" key="9">
    <source>
        <dbReference type="EMBL" id="MBT0995243.1"/>
    </source>
</evidence>
<comment type="caution">
    <text evidence="9">The sequence shown here is derived from an EMBL/GenBank/DDBJ whole genome shotgun (WGS) entry which is preliminary data.</text>
</comment>
<dbReference type="EMBL" id="JAHBOH010000001">
    <property type="protein sequence ID" value="MBT0995243.1"/>
    <property type="molecule type" value="Genomic_DNA"/>
</dbReference>
<dbReference type="SUPFAM" id="SSF144083">
    <property type="entry name" value="Magnesium transport protein CorA, transmembrane region"/>
    <property type="match status" value="1"/>
</dbReference>
<feature type="transmembrane region" description="Helical" evidence="8">
    <location>
        <begin position="196"/>
        <end position="215"/>
    </location>
</feature>
<accession>A0ABS5U1G6</accession>
<dbReference type="PANTHER" id="PTHR46494">
    <property type="entry name" value="CORA FAMILY METAL ION TRANSPORTER (EUROFUNG)"/>
    <property type="match status" value="1"/>
</dbReference>
<evidence type="ECO:0000256" key="3">
    <source>
        <dbReference type="ARBA" id="ARBA00022448"/>
    </source>
</evidence>
<keyword evidence="7 8" id="KW-0472">Membrane</keyword>
<dbReference type="InterPro" id="IPR002523">
    <property type="entry name" value="MgTranspt_CorA/ZnTranspt_ZntB"/>
</dbReference>
<keyword evidence="6 8" id="KW-1133">Transmembrane helix</keyword>
<reference evidence="9 10" key="1">
    <citation type="submission" date="2021-05" db="EMBL/GenBank/DDBJ databases">
        <title>Description of Cellulomonas sp. DKR-3 sp. nov.</title>
        <authorList>
            <person name="Dahal R.H."/>
            <person name="Chaudhary D.K."/>
        </authorList>
    </citation>
    <scope>NUCLEOTIDE SEQUENCE [LARGE SCALE GENOMIC DNA]</scope>
    <source>
        <strain evidence="9 10">DKR-3</strain>
    </source>
</reference>
<name>A0ABS5U1G6_9CELL</name>
<keyword evidence="4" id="KW-1003">Cell membrane</keyword>
<keyword evidence="5 8" id="KW-0812">Transmembrane</keyword>
<dbReference type="Pfam" id="PF01544">
    <property type="entry name" value="CorA"/>
    <property type="match status" value="1"/>
</dbReference>
<evidence type="ECO:0000256" key="4">
    <source>
        <dbReference type="ARBA" id="ARBA00022475"/>
    </source>
</evidence>
<evidence type="ECO:0000256" key="6">
    <source>
        <dbReference type="ARBA" id="ARBA00022989"/>
    </source>
</evidence>
<evidence type="ECO:0000256" key="7">
    <source>
        <dbReference type="ARBA" id="ARBA00023136"/>
    </source>
</evidence>
<gene>
    <name evidence="9" type="ORF">KIN34_13210</name>
</gene>
<dbReference type="Proteomes" id="UP000722125">
    <property type="component" value="Unassembled WGS sequence"/>
</dbReference>
<keyword evidence="10" id="KW-1185">Reference proteome</keyword>
<protein>
    <submittedName>
        <fullName evidence="9">Magnesium and cobalt transport protein CorA</fullName>
    </submittedName>
</protein>
<evidence type="ECO:0000256" key="1">
    <source>
        <dbReference type="ARBA" id="ARBA00004651"/>
    </source>
</evidence>
<feature type="transmembrane region" description="Helical" evidence="8">
    <location>
        <begin position="227"/>
        <end position="247"/>
    </location>
</feature>
<organism evidence="9 10">
    <name type="scientific">Cellulomonas fulva</name>
    <dbReference type="NCBI Taxonomy" id="2835530"/>
    <lineage>
        <taxon>Bacteria</taxon>
        <taxon>Bacillati</taxon>
        <taxon>Actinomycetota</taxon>
        <taxon>Actinomycetes</taxon>
        <taxon>Micrococcales</taxon>
        <taxon>Cellulomonadaceae</taxon>
        <taxon>Cellulomonas</taxon>
    </lineage>
</organism>
<dbReference type="InterPro" id="IPR045861">
    <property type="entry name" value="CorA_cytoplasmic_dom"/>
</dbReference>
<evidence type="ECO:0000256" key="5">
    <source>
        <dbReference type="ARBA" id="ARBA00022692"/>
    </source>
</evidence>
<comment type="similarity">
    <text evidence="2">Belongs to the CorA metal ion transporter (MIT) (TC 1.A.35) family.</text>
</comment>
<dbReference type="PANTHER" id="PTHR46494:SF1">
    <property type="entry name" value="CORA FAMILY METAL ION TRANSPORTER (EUROFUNG)"/>
    <property type="match status" value="1"/>
</dbReference>
<sequence length="253" mass="27504">MPTVSYAEASRDVHTGILTCLVTQDVVIACESGDAHVLRRAAARLCDGLPFPDEGVRQVLAAVLLTLVSQASDVEAGLGDAVAETEQLVFSSRGSGGQLLGSIYGLKREIAEARRALGPITTAMPELEAETREVEGTGLFRRSTGAPATVTWLRRVRDRSDRVDRHLDAHDDLLDAMLSVHLSQVSVRQNEDMRKMSAWAAMIAVPTLIAGVYGMNFRHMPELDWTLGYPLVLAVMAGACGLLYRAFRRSGWL</sequence>
<keyword evidence="3" id="KW-0813">Transport</keyword>
<evidence type="ECO:0000313" key="10">
    <source>
        <dbReference type="Proteomes" id="UP000722125"/>
    </source>
</evidence>
<proteinExistence type="inferred from homology"/>
<dbReference type="SUPFAM" id="SSF143865">
    <property type="entry name" value="CorA soluble domain-like"/>
    <property type="match status" value="1"/>
</dbReference>
<comment type="subcellular location">
    <subcellularLocation>
        <location evidence="1">Cell membrane</location>
        <topology evidence="1">Multi-pass membrane protein</topology>
    </subcellularLocation>
</comment>
<evidence type="ECO:0000256" key="8">
    <source>
        <dbReference type="SAM" id="Phobius"/>
    </source>
</evidence>
<dbReference type="InterPro" id="IPR045863">
    <property type="entry name" value="CorA_TM1_TM2"/>
</dbReference>
<dbReference type="Gene3D" id="1.20.58.340">
    <property type="entry name" value="Magnesium transport protein CorA, transmembrane region"/>
    <property type="match status" value="2"/>
</dbReference>